<dbReference type="PANTHER" id="PTHR11748">
    <property type="entry name" value="D-LACTATE DEHYDROGENASE"/>
    <property type="match status" value="1"/>
</dbReference>
<evidence type="ECO:0000313" key="4">
    <source>
        <dbReference type="EMBL" id="MFC5551109.1"/>
    </source>
</evidence>
<dbReference type="Pfam" id="PF01565">
    <property type="entry name" value="FAD_binding_4"/>
    <property type="match status" value="1"/>
</dbReference>
<keyword evidence="1" id="KW-0285">Flavoprotein</keyword>
<gene>
    <name evidence="4" type="primary">glcE</name>
    <name evidence="4" type="ORF">ACFPO9_21535</name>
</gene>
<dbReference type="SUPFAM" id="SSF56176">
    <property type="entry name" value="FAD-binding/transporter-associated domain-like"/>
    <property type="match status" value="1"/>
</dbReference>
<evidence type="ECO:0000256" key="2">
    <source>
        <dbReference type="ARBA" id="ARBA00022827"/>
    </source>
</evidence>
<dbReference type="RefSeq" id="WP_379774692.1">
    <property type="nucleotide sequence ID" value="NZ_JBHSMZ010000016.1"/>
</dbReference>
<dbReference type="Gene3D" id="3.30.465.10">
    <property type="match status" value="1"/>
</dbReference>
<dbReference type="InterPro" id="IPR016169">
    <property type="entry name" value="FAD-bd_PCMH_sub2"/>
</dbReference>
<sequence length="356" mass="37898">MQQILEQFQSQVRAAAAEKRALRIRGGGTKDWYGQRIEGEILDTRAYAGIVDYEPTELVITARCGTPLAEIEAALAERKQMLAFEPPHFGDGATLGGAIAAGLSGPRRASSGALRDFVLGAKLLDGKGEVLTFGGQVMKNVAGYDVSRLLAGAMGTLGLLTEVSVKVLPLAYREATLRFAMNEIDAIRKLNEWGGQPLPISGSCWHDGMLALRLSGAQAAVDAAIRTLGTAHGGEPMPDCAAFWASLREQRHAFFDGDAPLWRLSVPSTAAAIGVKAPQLIEWGGAQRWLRADGDAATAQRIRAAVTAANGHATLFRGGDKSVGVFQPLAPAIAKIHERLKAGFDPSNIFNPGRMY</sequence>
<dbReference type="SUPFAM" id="SSF55103">
    <property type="entry name" value="FAD-linked oxidases, C-terminal domain"/>
    <property type="match status" value="1"/>
</dbReference>
<dbReference type="PANTHER" id="PTHR11748:SF103">
    <property type="entry name" value="GLYCOLATE OXIDASE SUBUNIT GLCE"/>
    <property type="match status" value="1"/>
</dbReference>
<dbReference type="InterPro" id="IPR036318">
    <property type="entry name" value="FAD-bd_PCMH-like_sf"/>
</dbReference>
<dbReference type="NCBIfam" id="NF008439">
    <property type="entry name" value="PRK11282.1"/>
    <property type="match status" value="1"/>
</dbReference>
<dbReference type="PROSITE" id="PS51387">
    <property type="entry name" value="FAD_PCMH"/>
    <property type="match status" value="1"/>
</dbReference>
<comment type="caution">
    <text evidence="4">The sequence shown here is derived from an EMBL/GenBank/DDBJ whole genome shotgun (WGS) entry which is preliminary data.</text>
</comment>
<reference evidence="5" key="1">
    <citation type="journal article" date="2019" name="Int. J. Syst. Evol. Microbiol.">
        <title>The Global Catalogue of Microorganisms (GCM) 10K type strain sequencing project: providing services to taxonomists for standard genome sequencing and annotation.</title>
        <authorList>
            <consortium name="The Broad Institute Genomics Platform"/>
            <consortium name="The Broad Institute Genome Sequencing Center for Infectious Disease"/>
            <person name="Wu L."/>
            <person name="Ma J."/>
        </authorList>
    </citation>
    <scope>NUCLEOTIDE SEQUENCE [LARGE SCALE GENOMIC DNA]</scope>
    <source>
        <strain evidence="5">CGMCC 4.5798</strain>
    </source>
</reference>
<dbReference type="EC" id="1.1.99.14" evidence="4"/>
<dbReference type="GO" id="GO:0019154">
    <property type="term" value="F:glycolate dehydrogenase activity"/>
    <property type="evidence" value="ECO:0007669"/>
    <property type="project" value="UniProtKB-EC"/>
</dbReference>
<evidence type="ECO:0000313" key="5">
    <source>
        <dbReference type="Proteomes" id="UP001596086"/>
    </source>
</evidence>
<name>A0ABW0S3Q2_9BURK</name>
<dbReference type="InterPro" id="IPR016166">
    <property type="entry name" value="FAD-bd_PCMH"/>
</dbReference>
<dbReference type="InterPro" id="IPR006094">
    <property type="entry name" value="Oxid_FAD_bind_N"/>
</dbReference>
<keyword evidence="5" id="KW-1185">Reference proteome</keyword>
<protein>
    <submittedName>
        <fullName evidence="4">Glycolate oxidase subunit GlcE</fullName>
        <ecNumber evidence="4">1.1.99.14</ecNumber>
    </submittedName>
</protein>
<feature type="domain" description="FAD-binding PCMH-type" evidence="3">
    <location>
        <begin position="1"/>
        <end position="170"/>
    </location>
</feature>
<proteinExistence type="predicted"/>
<accession>A0ABW0S3Q2</accession>
<dbReference type="Proteomes" id="UP001596086">
    <property type="component" value="Unassembled WGS sequence"/>
</dbReference>
<evidence type="ECO:0000256" key="1">
    <source>
        <dbReference type="ARBA" id="ARBA00022630"/>
    </source>
</evidence>
<keyword evidence="2" id="KW-0274">FAD</keyword>
<organism evidence="4 5">
    <name type="scientific">Massilia aerilata</name>
    <dbReference type="NCBI Taxonomy" id="453817"/>
    <lineage>
        <taxon>Bacteria</taxon>
        <taxon>Pseudomonadati</taxon>
        <taxon>Pseudomonadota</taxon>
        <taxon>Betaproteobacteria</taxon>
        <taxon>Burkholderiales</taxon>
        <taxon>Oxalobacteraceae</taxon>
        <taxon>Telluria group</taxon>
        <taxon>Massilia</taxon>
    </lineage>
</organism>
<dbReference type="InterPro" id="IPR016164">
    <property type="entry name" value="FAD-linked_Oxase-like_C"/>
</dbReference>
<dbReference type="EMBL" id="JBHSMZ010000016">
    <property type="protein sequence ID" value="MFC5551109.1"/>
    <property type="molecule type" value="Genomic_DNA"/>
</dbReference>
<evidence type="ECO:0000259" key="3">
    <source>
        <dbReference type="PROSITE" id="PS51387"/>
    </source>
</evidence>
<keyword evidence="4" id="KW-0560">Oxidoreductase</keyword>